<protein>
    <recommendedName>
        <fullName evidence="6 15">Anthranilate synthase component 1</fullName>
        <ecNumber evidence="5 15">4.1.3.27</ecNumber>
    </recommendedName>
</protein>
<dbReference type="RefSeq" id="WP_036104932.1">
    <property type="nucleotide sequence ID" value="NZ_JAJA02000001.1"/>
</dbReference>
<dbReference type="PANTHER" id="PTHR11236">
    <property type="entry name" value="AMINOBENZOATE/ANTHRANILATE SYNTHASE"/>
    <property type="match status" value="1"/>
</dbReference>
<feature type="domain" description="Anthranilate synthase component I N-terminal" evidence="17">
    <location>
        <begin position="27"/>
        <end position="175"/>
    </location>
</feature>
<dbReference type="GO" id="GO:0000162">
    <property type="term" value="P:L-tryptophan biosynthetic process"/>
    <property type="evidence" value="ECO:0007669"/>
    <property type="project" value="UniProtKB-UniPathway"/>
</dbReference>
<dbReference type="EC" id="4.1.3.27" evidence="5 15"/>
<dbReference type="EMBL" id="JAJA02000001">
    <property type="protein sequence ID" value="KWS06541.1"/>
    <property type="molecule type" value="Genomic_DNA"/>
</dbReference>
<evidence type="ECO:0000256" key="13">
    <source>
        <dbReference type="ARBA" id="ARBA00025634"/>
    </source>
</evidence>
<evidence type="ECO:0000256" key="2">
    <source>
        <dbReference type="ARBA" id="ARBA00004873"/>
    </source>
</evidence>
<evidence type="ECO:0000259" key="17">
    <source>
        <dbReference type="Pfam" id="PF04715"/>
    </source>
</evidence>
<dbReference type="InterPro" id="IPR015890">
    <property type="entry name" value="Chorismate_C"/>
</dbReference>
<keyword evidence="19" id="KW-1185">Reference proteome</keyword>
<keyword evidence="11 15" id="KW-0057">Aromatic amino acid biosynthesis</keyword>
<organism evidence="18 19">
    <name type="scientific">Lysobacter capsici AZ78</name>
    <dbReference type="NCBI Taxonomy" id="1444315"/>
    <lineage>
        <taxon>Bacteria</taxon>
        <taxon>Pseudomonadati</taxon>
        <taxon>Pseudomonadota</taxon>
        <taxon>Gammaproteobacteria</taxon>
        <taxon>Lysobacterales</taxon>
        <taxon>Lysobacteraceae</taxon>
        <taxon>Lysobacter</taxon>
    </lineage>
</organism>
<dbReference type="Pfam" id="PF04715">
    <property type="entry name" value="Anth_synt_I_N"/>
    <property type="match status" value="1"/>
</dbReference>
<comment type="caution">
    <text evidence="18">The sequence shown here is derived from an EMBL/GenBank/DDBJ whole genome shotgun (WGS) entry which is preliminary data.</text>
</comment>
<feature type="domain" description="Chorismate-utilising enzyme C-terminal" evidence="16">
    <location>
        <begin position="228"/>
        <end position="481"/>
    </location>
</feature>
<evidence type="ECO:0000313" key="19">
    <source>
        <dbReference type="Proteomes" id="UP000023435"/>
    </source>
</evidence>
<dbReference type="Proteomes" id="UP000023435">
    <property type="component" value="Unassembled WGS sequence"/>
</dbReference>
<evidence type="ECO:0000256" key="1">
    <source>
        <dbReference type="ARBA" id="ARBA00001946"/>
    </source>
</evidence>
<evidence type="ECO:0000256" key="4">
    <source>
        <dbReference type="ARBA" id="ARBA00011575"/>
    </source>
</evidence>
<dbReference type="PRINTS" id="PR00095">
    <property type="entry name" value="ANTSNTHASEI"/>
</dbReference>
<dbReference type="AlphaFoldDB" id="A0A108UC83"/>
<evidence type="ECO:0000256" key="6">
    <source>
        <dbReference type="ARBA" id="ARBA00020653"/>
    </source>
</evidence>
<evidence type="ECO:0000256" key="12">
    <source>
        <dbReference type="ARBA" id="ARBA00023239"/>
    </source>
</evidence>
<comment type="catalytic activity">
    <reaction evidence="14 15">
        <text>chorismate + L-glutamine = anthranilate + pyruvate + L-glutamate + H(+)</text>
        <dbReference type="Rhea" id="RHEA:21732"/>
        <dbReference type="ChEBI" id="CHEBI:15361"/>
        <dbReference type="ChEBI" id="CHEBI:15378"/>
        <dbReference type="ChEBI" id="CHEBI:16567"/>
        <dbReference type="ChEBI" id="CHEBI:29748"/>
        <dbReference type="ChEBI" id="CHEBI:29985"/>
        <dbReference type="ChEBI" id="CHEBI:58359"/>
        <dbReference type="EC" id="4.1.3.27"/>
    </reaction>
</comment>
<dbReference type="NCBIfam" id="TIGR00564">
    <property type="entry name" value="trpE_most"/>
    <property type="match status" value="1"/>
</dbReference>
<comment type="subunit">
    <text evidence="4 15">Heterotetramer consisting of two non-identical subunits: a beta subunit (TrpG) and a large alpha subunit (TrpE).</text>
</comment>
<dbReference type="UniPathway" id="UPA00035">
    <property type="reaction ID" value="UER00040"/>
</dbReference>
<evidence type="ECO:0000256" key="5">
    <source>
        <dbReference type="ARBA" id="ARBA00012266"/>
    </source>
</evidence>
<dbReference type="InterPro" id="IPR005801">
    <property type="entry name" value="ADC_synthase"/>
</dbReference>
<dbReference type="Gene3D" id="3.60.120.10">
    <property type="entry name" value="Anthranilate synthase"/>
    <property type="match status" value="1"/>
</dbReference>
<dbReference type="GO" id="GO:0004049">
    <property type="term" value="F:anthranilate synthase activity"/>
    <property type="evidence" value="ECO:0007669"/>
    <property type="project" value="UniProtKB-EC"/>
</dbReference>
<sequence length="496" mass="54753">MISHELFQQQAANGYTRIPVVREVLSDLDTPLSVYLKLADGPHTYLFESVEGGERFGRYSIIGLPAQRVYAFAGHTLFVSEHGELVDSRQVEDPFAEVERLRTEYRVPKIDGLPGFAGGLVGWFGFECIQYIEPRLAGPQPDGSYKPDELGTPDILLMQSEELAVFDNLKGRLYLIVHADPREPQAFARANRRLDQLVHRLRIGGAGYPETLDPAGLDEGDFVSGFTREGFIDAVEKAKELIRAGDIFQVVLSQRLSVPFKARPVDVYRALRALNPSPYMYFLDVGGTQVVGSSPEILVRLQDGEVTVRPIAGTRPRGKTAEEDNALEIELLADPKERAEHLMLIDLGRNDVGRVSLPGTVEVGEQFGIERYSHVMHIVSEVTGQLKPDMSYADVLRATFPAGTVSGAPKIRALEVIREFEPVKRNVYSGAVGYIGWHGDADTAIAIRTAVIQDGRLHVQAGAGIVYDSDPQKEWEETMSKGRALFRAVAEAARGL</sequence>
<evidence type="ECO:0000313" key="18">
    <source>
        <dbReference type="EMBL" id="KWS06541.1"/>
    </source>
</evidence>
<dbReference type="InterPro" id="IPR005256">
    <property type="entry name" value="Anth_synth_I_PabB"/>
</dbReference>
<gene>
    <name evidence="15" type="primary">trpE</name>
    <name evidence="18" type="ORF">AZ78_4097</name>
</gene>
<evidence type="ECO:0000256" key="15">
    <source>
        <dbReference type="RuleBase" id="RU364045"/>
    </source>
</evidence>
<comment type="pathway">
    <text evidence="2 15">Amino-acid biosynthesis; L-tryptophan biosynthesis; L-tryptophan from chorismate: step 1/5.</text>
</comment>
<evidence type="ECO:0000256" key="14">
    <source>
        <dbReference type="ARBA" id="ARBA00047683"/>
    </source>
</evidence>
<keyword evidence="8 15" id="KW-0479">Metal-binding</keyword>
<evidence type="ECO:0000256" key="9">
    <source>
        <dbReference type="ARBA" id="ARBA00022822"/>
    </source>
</evidence>
<dbReference type="SUPFAM" id="SSF56322">
    <property type="entry name" value="ADC synthase"/>
    <property type="match status" value="1"/>
</dbReference>
<dbReference type="GO" id="GO:0046872">
    <property type="term" value="F:metal ion binding"/>
    <property type="evidence" value="ECO:0007669"/>
    <property type="project" value="UniProtKB-KW"/>
</dbReference>
<name>A0A108UC83_9GAMM</name>
<evidence type="ECO:0000256" key="10">
    <source>
        <dbReference type="ARBA" id="ARBA00022842"/>
    </source>
</evidence>
<accession>A0A108UC83</accession>
<evidence type="ECO:0000256" key="11">
    <source>
        <dbReference type="ARBA" id="ARBA00023141"/>
    </source>
</evidence>
<comment type="cofactor">
    <cofactor evidence="1 15">
        <name>Mg(2+)</name>
        <dbReference type="ChEBI" id="CHEBI:18420"/>
    </cofactor>
</comment>
<dbReference type="InterPro" id="IPR019999">
    <property type="entry name" value="Anth_synth_I-like"/>
</dbReference>
<keyword evidence="9 15" id="KW-0822">Tryptophan biosynthesis</keyword>
<dbReference type="PANTHER" id="PTHR11236:SF48">
    <property type="entry name" value="ISOCHORISMATE SYNTHASE MENF"/>
    <property type="match status" value="1"/>
</dbReference>
<evidence type="ECO:0000256" key="8">
    <source>
        <dbReference type="ARBA" id="ARBA00022723"/>
    </source>
</evidence>
<comment type="function">
    <text evidence="13 15">Part of a heterotetrameric complex that catalyzes the two-step biosynthesis of anthranilate, an intermediate in the biosynthesis of L-tryptophan. In the first step, the glutamine-binding beta subunit (TrpG) of anthranilate synthase (AS) provides the glutamine amidotransferase activity which generates ammonia as a substrate that, along with chorismate, is used in the second step, catalyzed by the large alpha subunit of AS (TrpE) to produce anthranilate. In the absence of TrpG, TrpE can synthesize anthranilate directly from chorismate and high concentrations of ammonia.</text>
</comment>
<dbReference type="Pfam" id="PF00425">
    <property type="entry name" value="Chorismate_bind"/>
    <property type="match status" value="1"/>
</dbReference>
<reference evidence="18 19" key="1">
    <citation type="journal article" date="2014" name="Genome Announc.">
        <title>Draft Genome Sequence of Lysobacter capsici AZ78, a Bacterium Antagonistic to Plant-Pathogenic Oomycetes.</title>
        <authorList>
            <person name="Puopolo G."/>
            <person name="Sonego P."/>
            <person name="Engelen K."/>
            <person name="Pertot I."/>
        </authorList>
    </citation>
    <scope>NUCLEOTIDE SEQUENCE [LARGE SCALE GENOMIC DNA]</scope>
    <source>
        <strain evidence="18 19">AZ78</strain>
    </source>
</reference>
<dbReference type="OrthoDB" id="9803598at2"/>
<keyword evidence="12 15" id="KW-0456">Lyase</keyword>
<evidence type="ECO:0000256" key="7">
    <source>
        <dbReference type="ARBA" id="ARBA00022605"/>
    </source>
</evidence>
<keyword evidence="7 15" id="KW-0028">Amino-acid biosynthesis</keyword>
<evidence type="ECO:0000256" key="3">
    <source>
        <dbReference type="ARBA" id="ARBA00009562"/>
    </source>
</evidence>
<evidence type="ECO:0000259" key="16">
    <source>
        <dbReference type="Pfam" id="PF00425"/>
    </source>
</evidence>
<dbReference type="InterPro" id="IPR006805">
    <property type="entry name" value="Anth_synth_I_N"/>
</dbReference>
<keyword evidence="10 15" id="KW-0460">Magnesium</keyword>
<proteinExistence type="inferred from homology"/>
<comment type="similarity">
    <text evidence="3 15">Belongs to the anthranilate synthase component I family.</text>
</comment>